<dbReference type="NCBIfam" id="TIGR03317">
    <property type="entry name" value="ygfZ_signature"/>
    <property type="match status" value="1"/>
</dbReference>
<evidence type="ECO:0000256" key="1">
    <source>
        <dbReference type="ARBA" id="ARBA00022946"/>
    </source>
</evidence>
<keyword evidence="3" id="KW-1185">Reference proteome</keyword>
<organism evidence="2 3">
    <name type="scientific">Deinococcus aquiradiocola</name>
    <dbReference type="NCBI Taxonomy" id="393059"/>
    <lineage>
        <taxon>Bacteria</taxon>
        <taxon>Thermotogati</taxon>
        <taxon>Deinococcota</taxon>
        <taxon>Deinococci</taxon>
        <taxon>Deinococcales</taxon>
        <taxon>Deinococcaceae</taxon>
        <taxon>Deinococcus</taxon>
    </lineage>
</organism>
<dbReference type="EMBL" id="BMOE01000008">
    <property type="protein sequence ID" value="GGJ79303.1"/>
    <property type="molecule type" value="Genomic_DNA"/>
</dbReference>
<name>A0A917UR45_9DEIO</name>
<evidence type="ECO:0000313" key="2">
    <source>
        <dbReference type="EMBL" id="GGJ79303.1"/>
    </source>
</evidence>
<sequence length="290" mass="30875">MSRFTRLPSSALRLTGPDRLDFVQGQMTANVKAAPTPGMVPACFLNVRGQIEHFARVYRRADDLYLHLDDPGTPGEAAAQLAARLKKYIIFDQVEVQDVSGVLASVHVWDGVPQGWDPAGPDVQIFELGGGTVLAGRVNRTGVPGVDLHHLRAHEGTLLPLLGEEASADVLEAARIAAGISDVARDGWQGTLLQEVGLDDAISYRKGCYVGQEIMARLEARGNARHALARLAGEGLPAHADVLLGERVVGRTGASTGTLALARLRRDLPEGAELRVADVPARVVTDAVTP</sequence>
<protein>
    <submittedName>
        <fullName evidence="2">Folate-binding protein YgfZ</fullName>
    </submittedName>
</protein>
<dbReference type="AlphaFoldDB" id="A0A917UR45"/>
<dbReference type="SUPFAM" id="SSF103025">
    <property type="entry name" value="Folate-binding domain"/>
    <property type="match status" value="1"/>
</dbReference>
<dbReference type="PANTHER" id="PTHR22602:SF0">
    <property type="entry name" value="TRANSFERASE CAF17, MITOCHONDRIAL-RELATED"/>
    <property type="match status" value="1"/>
</dbReference>
<keyword evidence="1" id="KW-0809">Transit peptide</keyword>
<proteinExistence type="predicted"/>
<evidence type="ECO:0000313" key="3">
    <source>
        <dbReference type="Proteomes" id="UP000635726"/>
    </source>
</evidence>
<reference evidence="2" key="1">
    <citation type="journal article" date="2014" name="Int. J. Syst. Evol. Microbiol.">
        <title>Complete genome sequence of Corynebacterium casei LMG S-19264T (=DSM 44701T), isolated from a smear-ripened cheese.</title>
        <authorList>
            <consortium name="US DOE Joint Genome Institute (JGI-PGF)"/>
            <person name="Walter F."/>
            <person name="Albersmeier A."/>
            <person name="Kalinowski J."/>
            <person name="Ruckert C."/>
        </authorList>
    </citation>
    <scope>NUCLEOTIDE SEQUENCE</scope>
    <source>
        <strain evidence="2">JCM 14371</strain>
    </source>
</reference>
<dbReference type="InterPro" id="IPR045179">
    <property type="entry name" value="YgfZ/GcvT"/>
</dbReference>
<dbReference type="GO" id="GO:0016226">
    <property type="term" value="P:iron-sulfur cluster assembly"/>
    <property type="evidence" value="ECO:0007669"/>
    <property type="project" value="TreeGrafter"/>
</dbReference>
<accession>A0A917UR45</accession>
<dbReference type="Proteomes" id="UP000635726">
    <property type="component" value="Unassembled WGS sequence"/>
</dbReference>
<reference evidence="2" key="2">
    <citation type="submission" date="2020-09" db="EMBL/GenBank/DDBJ databases">
        <authorList>
            <person name="Sun Q."/>
            <person name="Ohkuma M."/>
        </authorList>
    </citation>
    <scope>NUCLEOTIDE SEQUENCE</scope>
    <source>
        <strain evidence="2">JCM 14371</strain>
    </source>
</reference>
<dbReference type="RefSeq" id="WP_188963517.1">
    <property type="nucleotide sequence ID" value="NZ_BMOE01000008.1"/>
</dbReference>
<gene>
    <name evidence="2" type="ORF">GCM10008939_23910</name>
</gene>
<dbReference type="Gene3D" id="3.30.1360.120">
    <property type="entry name" value="Probable tRNA modification gtpase trme, domain 1"/>
    <property type="match status" value="1"/>
</dbReference>
<dbReference type="InterPro" id="IPR017703">
    <property type="entry name" value="YgfZ/GCV_T_CS"/>
</dbReference>
<dbReference type="PANTHER" id="PTHR22602">
    <property type="entry name" value="TRANSFERASE CAF17, MITOCHONDRIAL-RELATED"/>
    <property type="match status" value="1"/>
</dbReference>
<comment type="caution">
    <text evidence="2">The sequence shown here is derived from an EMBL/GenBank/DDBJ whole genome shotgun (WGS) entry which is preliminary data.</text>
</comment>
<dbReference type="InterPro" id="IPR027266">
    <property type="entry name" value="TrmE/GcvT-like"/>
</dbReference>